<evidence type="ECO:0000256" key="2">
    <source>
        <dbReference type="ARBA" id="ARBA00005466"/>
    </source>
</evidence>
<feature type="chain" id="PRO_5004563447" description="FAD-binding PCMH-type domain-containing protein" evidence="6">
    <location>
        <begin position="25"/>
        <end position="481"/>
    </location>
</feature>
<dbReference type="AlphaFoldDB" id="T0H4Z5"/>
<evidence type="ECO:0000256" key="5">
    <source>
        <dbReference type="ARBA" id="ARBA00023002"/>
    </source>
</evidence>
<keyword evidence="6" id="KW-0732">Signal</keyword>
<evidence type="ECO:0000313" key="9">
    <source>
        <dbReference type="Proteomes" id="UP000015525"/>
    </source>
</evidence>
<dbReference type="EMBL" id="ATHO01000072">
    <property type="protein sequence ID" value="EQB08052.1"/>
    <property type="molecule type" value="Genomic_DNA"/>
</dbReference>
<dbReference type="InterPro" id="IPR006094">
    <property type="entry name" value="Oxid_FAD_bind_N"/>
</dbReference>
<evidence type="ECO:0000313" key="8">
    <source>
        <dbReference type="EMBL" id="EQB08052.1"/>
    </source>
</evidence>
<protein>
    <recommendedName>
        <fullName evidence="7">FAD-binding PCMH-type domain-containing protein</fullName>
    </recommendedName>
</protein>
<evidence type="ECO:0000259" key="7">
    <source>
        <dbReference type="PROSITE" id="PS51387"/>
    </source>
</evidence>
<dbReference type="Proteomes" id="UP000015525">
    <property type="component" value="Unassembled WGS sequence"/>
</dbReference>
<dbReference type="InterPro" id="IPR016167">
    <property type="entry name" value="FAD-bd_PCMH_sub1"/>
</dbReference>
<dbReference type="PATRIC" id="fig|1329909.3.peg.1740"/>
<dbReference type="InterPro" id="IPR016166">
    <property type="entry name" value="FAD-bd_PCMH"/>
</dbReference>
<keyword evidence="5" id="KW-0560">Oxidoreductase</keyword>
<dbReference type="Gene3D" id="3.30.465.10">
    <property type="match status" value="1"/>
</dbReference>
<evidence type="ECO:0000256" key="4">
    <source>
        <dbReference type="ARBA" id="ARBA00022827"/>
    </source>
</evidence>
<keyword evidence="3" id="KW-0285">Flavoprotein</keyword>
<sequence>MAMLNRRHLVGGSLLLAAAAVARAQKLTTISQRSDPLEALKGKIFFRSDDNYEPIREAGIWNARKPERYPHAIVLATNETDVIHAVRLARAKGWKVGTRSGGHSWEGTHTRDNSLLINLAKMEQIDVHPAQRIAVISPSTQSQDLNRLLREKHDLMFPTAHNYGVGLGGFVMCGGFGWNALSVGLGCENLMALDLVTADGELIHADESHNSDYLWAARGSGPGFFGVAVRYYLRVHPRPAFQRLTNYIFPQSEIEPVLRWMDGAMERFPRYLEMFALATAMEGENRLLLTCPIHAETEAHLQAVREILATCPVLGKAVDKMVELPVNMPSDTEDDPLLLTGGRFVCDGAWTDAGADEIIPRFLRSFNSRPTPESFVFWQPFVPARTLPDMACSITGRSYVSPTSVSSDPADDARCAAWTQDFIRDFAPISNGGNLNDDNMLMNRQYGNNRRYLSAASAERMKSLLARYDPHGMFGYLTPPA</sequence>
<dbReference type="InterPro" id="IPR006093">
    <property type="entry name" value="Oxy_OxRdtase_FAD_BS"/>
</dbReference>
<evidence type="ECO:0000256" key="6">
    <source>
        <dbReference type="SAM" id="SignalP"/>
    </source>
</evidence>
<name>T0H4Z5_9SPHN</name>
<evidence type="ECO:0000256" key="3">
    <source>
        <dbReference type="ARBA" id="ARBA00022630"/>
    </source>
</evidence>
<dbReference type="PANTHER" id="PTHR42973">
    <property type="entry name" value="BINDING OXIDOREDUCTASE, PUTATIVE (AFU_ORTHOLOGUE AFUA_1G17690)-RELATED"/>
    <property type="match status" value="1"/>
</dbReference>
<gene>
    <name evidence="8" type="ORF">L288_08985</name>
</gene>
<comment type="similarity">
    <text evidence="2">Belongs to the oxygen-dependent FAD-linked oxidoreductase family.</text>
</comment>
<feature type="signal peptide" evidence="6">
    <location>
        <begin position="1"/>
        <end position="24"/>
    </location>
</feature>
<dbReference type="GO" id="GO:0016491">
    <property type="term" value="F:oxidoreductase activity"/>
    <property type="evidence" value="ECO:0007669"/>
    <property type="project" value="UniProtKB-KW"/>
</dbReference>
<dbReference type="Pfam" id="PF01565">
    <property type="entry name" value="FAD_binding_4"/>
    <property type="match status" value="1"/>
</dbReference>
<comment type="caution">
    <text evidence="8">The sequence shown here is derived from an EMBL/GenBank/DDBJ whole genome shotgun (WGS) entry which is preliminary data.</text>
</comment>
<dbReference type="PANTHER" id="PTHR42973:SF39">
    <property type="entry name" value="FAD-BINDING PCMH-TYPE DOMAIN-CONTAINING PROTEIN"/>
    <property type="match status" value="1"/>
</dbReference>
<organism evidence="8 9">
    <name type="scientific">Sphingobium quisquiliarum P25</name>
    <dbReference type="NCBI Taxonomy" id="1329909"/>
    <lineage>
        <taxon>Bacteria</taxon>
        <taxon>Pseudomonadati</taxon>
        <taxon>Pseudomonadota</taxon>
        <taxon>Alphaproteobacteria</taxon>
        <taxon>Sphingomonadales</taxon>
        <taxon>Sphingomonadaceae</taxon>
        <taxon>Sphingobium</taxon>
    </lineage>
</organism>
<proteinExistence type="inferred from homology"/>
<dbReference type="SUPFAM" id="SSF56176">
    <property type="entry name" value="FAD-binding/transporter-associated domain-like"/>
    <property type="match status" value="1"/>
</dbReference>
<dbReference type="InterPro" id="IPR016169">
    <property type="entry name" value="FAD-bd_PCMH_sub2"/>
</dbReference>
<dbReference type="Gene3D" id="3.40.462.20">
    <property type="match status" value="1"/>
</dbReference>
<comment type="cofactor">
    <cofactor evidence="1">
        <name>FAD</name>
        <dbReference type="ChEBI" id="CHEBI:57692"/>
    </cofactor>
</comment>
<keyword evidence="9" id="KW-1185">Reference proteome</keyword>
<feature type="domain" description="FAD-binding PCMH-type" evidence="7">
    <location>
        <begin position="66"/>
        <end position="238"/>
    </location>
</feature>
<accession>T0H4Z5</accession>
<keyword evidence="4" id="KW-0274">FAD</keyword>
<dbReference type="Gene3D" id="3.30.43.10">
    <property type="entry name" value="Uridine Diphospho-n-acetylenolpyruvylglucosamine Reductase, domain 2"/>
    <property type="match status" value="1"/>
</dbReference>
<dbReference type="InterPro" id="IPR036318">
    <property type="entry name" value="FAD-bd_PCMH-like_sf"/>
</dbReference>
<dbReference type="GO" id="GO:0071949">
    <property type="term" value="F:FAD binding"/>
    <property type="evidence" value="ECO:0007669"/>
    <property type="project" value="InterPro"/>
</dbReference>
<reference evidence="8 9" key="1">
    <citation type="journal article" date="2013" name="Genome Announc.">
        <title>Draft Genome Sequence of Sphingobium quisquiliarum Strain P25T, a Novel Hexachlorocyclohexane (HCH)-Degrading Bacterium Isolated from an HCH Dumpsite.</title>
        <authorList>
            <person name="Kumar Singh A."/>
            <person name="Sangwan N."/>
            <person name="Sharma A."/>
            <person name="Gupta V."/>
            <person name="Khurana J.P."/>
            <person name="Lal R."/>
        </authorList>
    </citation>
    <scope>NUCLEOTIDE SEQUENCE [LARGE SCALE GENOMIC DNA]</scope>
    <source>
        <strain evidence="8 9">P25</strain>
    </source>
</reference>
<dbReference type="PROSITE" id="PS00862">
    <property type="entry name" value="OX2_COVAL_FAD"/>
    <property type="match status" value="1"/>
</dbReference>
<dbReference type="PROSITE" id="PS51387">
    <property type="entry name" value="FAD_PCMH"/>
    <property type="match status" value="1"/>
</dbReference>
<evidence type="ECO:0000256" key="1">
    <source>
        <dbReference type="ARBA" id="ARBA00001974"/>
    </source>
</evidence>
<dbReference type="InterPro" id="IPR050416">
    <property type="entry name" value="FAD-linked_Oxidoreductase"/>
</dbReference>